<dbReference type="Pfam" id="PF13424">
    <property type="entry name" value="TPR_12"/>
    <property type="match status" value="2"/>
</dbReference>
<dbReference type="GO" id="GO:0048312">
    <property type="term" value="P:intracellular distribution of mitochondria"/>
    <property type="evidence" value="ECO:0007669"/>
    <property type="project" value="TreeGrafter"/>
</dbReference>
<keyword evidence="2" id="KW-0694">RNA-binding</keyword>
<dbReference type="GO" id="GO:0005737">
    <property type="term" value="C:cytoplasm"/>
    <property type="evidence" value="ECO:0007669"/>
    <property type="project" value="UniProtKB-SubCell"/>
</dbReference>
<dbReference type="InterPro" id="IPR019734">
    <property type="entry name" value="TPR_rpt"/>
</dbReference>
<feature type="domain" description="Clu" evidence="5">
    <location>
        <begin position="320"/>
        <end position="569"/>
    </location>
</feature>
<dbReference type="PANTHER" id="PTHR12601">
    <property type="entry name" value="EUKARYOTIC TRANSLATION INITIATION FACTOR 3 SUBUNIT EIF-3"/>
    <property type="match status" value="1"/>
</dbReference>
<dbReference type="PROSITE" id="PS50005">
    <property type="entry name" value="TPR"/>
    <property type="match status" value="1"/>
</dbReference>
<organism evidence="6 7">
    <name type="scientific">Ophiostoma piceae (strain UAMH 11346)</name>
    <name type="common">Sap stain fungus</name>
    <dbReference type="NCBI Taxonomy" id="1262450"/>
    <lineage>
        <taxon>Eukaryota</taxon>
        <taxon>Fungi</taxon>
        <taxon>Dikarya</taxon>
        <taxon>Ascomycota</taxon>
        <taxon>Pezizomycotina</taxon>
        <taxon>Sordariomycetes</taxon>
        <taxon>Sordariomycetidae</taxon>
        <taxon>Ophiostomatales</taxon>
        <taxon>Ophiostomataceae</taxon>
        <taxon>Ophiostoma</taxon>
    </lineage>
</organism>
<accession>S3CDT9</accession>
<dbReference type="GO" id="GO:0003729">
    <property type="term" value="F:mRNA binding"/>
    <property type="evidence" value="ECO:0007669"/>
    <property type="project" value="TreeGrafter"/>
</dbReference>
<feature type="compositionally biased region" description="Basic residues" evidence="4">
    <location>
        <begin position="1286"/>
        <end position="1302"/>
    </location>
</feature>
<dbReference type="InterPro" id="IPR027523">
    <property type="entry name" value="CLU_prot"/>
</dbReference>
<dbReference type="PROSITE" id="PS51823">
    <property type="entry name" value="CLU"/>
    <property type="match status" value="1"/>
</dbReference>
<dbReference type="Gene3D" id="1.25.40.10">
    <property type="entry name" value="Tetratricopeptide repeat domain"/>
    <property type="match status" value="2"/>
</dbReference>
<feature type="region of interest" description="Disordered" evidence="4">
    <location>
        <begin position="927"/>
        <end position="966"/>
    </location>
</feature>
<dbReference type="PANTHER" id="PTHR12601:SF6">
    <property type="entry name" value="CLUSTERED MITOCHONDRIA PROTEIN HOMOLOG"/>
    <property type="match status" value="1"/>
</dbReference>
<feature type="region of interest" description="Disordered" evidence="4">
    <location>
        <begin position="1"/>
        <end position="33"/>
    </location>
</feature>
<dbReference type="CDD" id="cd15466">
    <property type="entry name" value="CLU-central"/>
    <property type="match status" value="1"/>
</dbReference>
<proteinExistence type="inferred from homology"/>
<keyword evidence="7" id="KW-1185">Reference proteome</keyword>
<dbReference type="Proteomes" id="UP000016923">
    <property type="component" value="Unassembled WGS sequence"/>
</dbReference>
<dbReference type="HAMAP" id="MF_03013">
    <property type="entry name" value="CLU"/>
    <property type="match status" value="1"/>
</dbReference>
<evidence type="ECO:0000256" key="4">
    <source>
        <dbReference type="SAM" id="MobiDB-lite"/>
    </source>
</evidence>
<feature type="compositionally biased region" description="Polar residues" evidence="4">
    <location>
        <begin position="927"/>
        <end position="942"/>
    </location>
</feature>
<keyword evidence="6" id="KW-0396">Initiation factor</keyword>
<dbReference type="EMBL" id="KE148146">
    <property type="protein sequence ID" value="EPE10181.1"/>
    <property type="molecule type" value="Genomic_DNA"/>
</dbReference>
<evidence type="ECO:0000256" key="1">
    <source>
        <dbReference type="ARBA" id="ARBA00022490"/>
    </source>
</evidence>
<evidence type="ECO:0000256" key="2">
    <source>
        <dbReference type="HAMAP-Rule" id="MF_03013"/>
    </source>
</evidence>
<feature type="repeat" description="TPR" evidence="3">
    <location>
        <begin position="1035"/>
        <end position="1068"/>
    </location>
</feature>
<dbReference type="InterPro" id="IPR023231">
    <property type="entry name" value="GSKIP_dom_sf"/>
</dbReference>
<comment type="similarity">
    <text evidence="2">Belongs to the CLU family.</text>
</comment>
<keyword evidence="1 2" id="KW-0963">Cytoplasm</keyword>
<dbReference type="Pfam" id="PF13236">
    <property type="entry name" value="CLU"/>
    <property type="match status" value="1"/>
</dbReference>
<evidence type="ECO:0000256" key="3">
    <source>
        <dbReference type="PROSITE-ProRule" id="PRU00339"/>
    </source>
</evidence>
<dbReference type="SUPFAM" id="SSF103107">
    <property type="entry name" value="Hypothetical protein c14orf129, hspc210"/>
    <property type="match status" value="1"/>
</dbReference>
<dbReference type="OrthoDB" id="1414216at2759"/>
<dbReference type="FunFam" id="1.25.40.10:FF:000293">
    <property type="entry name" value="Clustered mitochondria protein homolog"/>
    <property type="match status" value="1"/>
</dbReference>
<sequence>MATSEDQTKAPPAEETSKAENAVATQVEGVEDDEPAVEESLVNFTIVLPNSSETLAVTIPSHEQFSEVRQVINESPAAQEYSCFHIEYDGKRINEYGLVSEIPDLTPQAEIRVVLDPYTEKEARLHVIRIRDLIGAAASRPDAVQGVLPGLSIYDSVNADATAAAAAAAPAEYDFAAPIDPSIILPRLSADEVNAPKTVKAIQISPWNPPPANLRQKGHLLYLIITTNEGEQVQVTAHVGGFYVNKSSNAKFDPLPRPAPKNQSAHSLLSLIRQLSPSFDDSFVKLQEFNSKRDPLSTYQINNSLPAAPWLVPSQSSPSCAHTADITRTQEAYLISGTDSVDNLRDWNEELQSARELPRETVQDRIFRERLVSKVFADYIDAATRGALLVASGEINPLNPTEGRDAQIFVYNNIFFSFGADGVGTFTSEGGDEAARVATGKDVAGVRRVNQLDIENLYCPGTVVVDYLGKRIVGQSLVPGIFKQREPGENQIDYGAVDGKEVVAADKRFAEPFAKLSQSLNVKPHTVWDGEGKAFKLEASVETKGLMGTDGRKYVLDLYRITPLDIQWQEENDEAEKAGESAYPHRMTVLRPELIEAYSRFKLREWLDSELAKRTKVKEEAEAVKTAKAAKKATKEAAKAAKAAKKESSDSEDSDDSEESSDSDDSEESDSDEDEEDDEKKEEKPELDDRIDVSKFKFSLNPDAFSGQVPQTDEEKEEMTADEKDVRAVGDHLRATVIPGLIRELSESEISFPMDGRSLTQLLHKAGINIRYLGRIAKACEGEKRLVCLQTIAVREMISRAFKHVSAKYLRYLPLPLTSACISHLLNCLLGAAANANPSSEVDPALRELYSNADLAFEKVTPESLREDIEAETVRRFRFTLPTDWHSALTGHLQLLREVSLKLGIQVLSKKFAFTAEQLSAVAATTTEAAQNGKSNGTTNGASKKKNKKVARDASPAVDSQRVASRAPHTFAAEDIVNVVPIVKNSAPRSTLSEEAMEAGRISLQQNQVKIGQELLLESLSLHEQIYGILHPEVARAYSTLATIYYQLDEKEAAIELSRKAVIVSERVVGVDSSETIQSYLNLGLFVHSQGDSALALGYLKHAFKLWQIVYGLDHPDSITTMNNAAVMLQNLKAFHESRRWFEESLRLSSTVFGEASINSATLLFQLAQSLALDNDSKGSVVRMRECYNIFLSELGAEDKNTKEAEHWLNQLTSNAVNIAKHTKDAEARRIRAGISFPTRAPMTGLVDPAVNTKAVGSSSSVNDGVDSRSIDELMRYIEGSEGKKKSASKKQSNPKKRGGKA</sequence>
<evidence type="ECO:0000313" key="6">
    <source>
        <dbReference type="EMBL" id="EPE10181.1"/>
    </source>
</evidence>
<gene>
    <name evidence="2" type="primary">CLU1</name>
    <name evidence="2" type="synonym">TIF31</name>
    <name evidence="6" type="ORF">F503_05276</name>
</gene>
<reference evidence="6 7" key="1">
    <citation type="journal article" date="2013" name="BMC Genomics">
        <title>The genome and transcriptome of the pine saprophyte Ophiostoma piceae, and a comparison with the bark beetle-associated pine pathogen Grosmannia clavigera.</title>
        <authorList>
            <person name="Haridas S."/>
            <person name="Wang Y."/>
            <person name="Lim L."/>
            <person name="Massoumi Alamouti S."/>
            <person name="Jackman S."/>
            <person name="Docking R."/>
            <person name="Robertson G."/>
            <person name="Birol I."/>
            <person name="Bohlmann J."/>
            <person name="Breuil C."/>
        </authorList>
    </citation>
    <scope>NUCLEOTIDE SEQUENCE [LARGE SCALE GENOMIC DNA]</scope>
    <source>
        <strain evidence="6 7">UAMH 11346</strain>
    </source>
</reference>
<dbReference type="VEuPathDB" id="FungiDB:F503_05276"/>
<dbReference type="SMART" id="SM00028">
    <property type="entry name" value="TPR"/>
    <property type="match status" value="3"/>
</dbReference>
<dbReference type="STRING" id="1262450.S3CDT9"/>
<dbReference type="GO" id="GO:0007005">
    <property type="term" value="P:mitochondrion organization"/>
    <property type="evidence" value="ECO:0007669"/>
    <property type="project" value="UniProtKB-UniRule"/>
</dbReference>
<feature type="compositionally biased region" description="Acidic residues" evidence="4">
    <location>
        <begin position="650"/>
        <end position="680"/>
    </location>
</feature>
<dbReference type="InterPro" id="IPR033646">
    <property type="entry name" value="CLU-central"/>
</dbReference>
<evidence type="ECO:0000259" key="5">
    <source>
        <dbReference type="PROSITE" id="PS51823"/>
    </source>
</evidence>
<protein>
    <recommendedName>
        <fullName evidence="2">Clustered mitochondria protein homolog</fullName>
    </recommendedName>
    <alternativeName>
        <fullName evidence="2">Protein TIF31 homolog</fullName>
    </alternativeName>
</protein>
<dbReference type="Pfam" id="PF12807">
    <property type="entry name" value="eIF3_p135"/>
    <property type="match status" value="1"/>
</dbReference>
<dbReference type="eggNOG" id="KOG1839">
    <property type="taxonomic scope" value="Eukaryota"/>
</dbReference>
<comment type="function">
    <text evidence="2">mRNA-binding protein involved in proper cytoplasmic distribution of mitochondria.</text>
</comment>
<dbReference type="InterPro" id="IPR025697">
    <property type="entry name" value="CLU_dom"/>
</dbReference>
<comment type="subunit">
    <text evidence="2">May associate with the eukaryotic translation initiation factor 3 (eIF-3) complex.</text>
</comment>
<comment type="subcellular location">
    <subcellularLocation>
        <location evidence="2">Cytoplasm</location>
    </subcellularLocation>
</comment>
<name>S3CDT9_OPHP1</name>
<feature type="region of interest" description="Disordered" evidence="4">
    <location>
        <begin position="701"/>
        <end position="723"/>
    </location>
</feature>
<keyword evidence="6" id="KW-0648">Protein biosynthesis</keyword>
<feature type="region of interest" description="Disordered" evidence="4">
    <location>
        <begin position="641"/>
        <end position="688"/>
    </location>
</feature>
<evidence type="ECO:0000313" key="7">
    <source>
        <dbReference type="Proteomes" id="UP000016923"/>
    </source>
</evidence>
<keyword evidence="3" id="KW-0802">TPR repeat</keyword>
<dbReference type="SUPFAM" id="SSF48452">
    <property type="entry name" value="TPR-like"/>
    <property type="match status" value="1"/>
</dbReference>
<dbReference type="GO" id="GO:0003743">
    <property type="term" value="F:translation initiation factor activity"/>
    <property type="evidence" value="ECO:0007669"/>
    <property type="project" value="UniProtKB-KW"/>
</dbReference>
<feature type="region of interest" description="Disordered" evidence="4">
    <location>
        <begin position="1277"/>
        <end position="1302"/>
    </location>
</feature>
<dbReference type="InterPro" id="IPR011990">
    <property type="entry name" value="TPR-like_helical_dom_sf"/>
</dbReference>
<dbReference type="OMA" id="HPVWDKD"/>
<dbReference type="HOGENOM" id="CLU_003256_2_0_1"/>
<dbReference type="Pfam" id="PF15044">
    <property type="entry name" value="CLU_N"/>
    <property type="match status" value="1"/>
</dbReference>
<dbReference type="InterPro" id="IPR028275">
    <property type="entry name" value="CLU_N"/>
</dbReference>